<name>A0ABD3S8G3_9LAMI</name>
<dbReference type="GO" id="GO:0003677">
    <property type="term" value="F:DNA binding"/>
    <property type="evidence" value="ECO:0007669"/>
    <property type="project" value="UniProtKB-KW"/>
</dbReference>
<dbReference type="FunFam" id="1.10.10.60:FF:000001">
    <property type="entry name" value="MYB-related transcription factor"/>
    <property type="match status" value="1"/>
</dbReference>
<dbReference type="InterPro" id="IPR009057">
    <property type="entry name" value="Homeodomain-like_sf"/>
</dbReference>
<evidence type="ECO:0000313" key="9">
    <source>
        <dbReference type="Proteomes" id="UP001634393"/>
    </source>
</evidence>
<dbReference type="SMART" id="SM00717">
    <property type="entry name" value="SANT"/>
    <property type="match status" value="2"/>
</dbReference>
<protein>
    <submittedName>
        <fullName evidence="8">Uncharacterized protein</fullName>
    </submittedName>
</protein>
<organism evidence="8 9">
    <name type="scientific">Penstemon smallii</name>
    <dbReference type="NCBI Taxonomy" id="265156"/>
    <lineage>
        <taxon>Eukaryota</taxon>
        <taxon>Viridiplantae</taxon>
        <taxon>Streptophyta</taxon>
        <taxon>Embryophyta</taxon>
        <taxon>Tracheophyta</taxon>
        <taxon>Spermatophyta</taxon>
        <taxon>Magnoliopsida</taxon>
        <taxon>eudicotyledons</taxon>
        <taxon>Gunneridae</taxon>
        <taxon>Pentapetalae</taxon>
        <taxon>asterids</taxon>
        <taxon>lamiids</taxon>
        <taxon>Lamiales</taxon>
        <taxon>Plantaginaceae</taxon>
        <taxon>Cheloneae</taxon>
        <taxon>Penstemon</taxon>
    </lineage>
</organism>
<dbReference type="Gene3D" id="1.10.10.60">
    <property type="entry name" value="Homeodomain-like"/>
    <property type="match status" value="2"/>
</dbReference>
<sequence>MGRAPCCDKNGIKKGPWTPEEDQKLLDYINKNGYGNWRTLPTNAGLQRCGKSCRLRWTNYLRPDIKRGKFSFEEEESIIQLHSILGNKWSAIAARLPGRTDNEIKNYWNTHIRKRLLRMGIDPVTHSPRLDLLDLSAILNSQSQINFSRLLGMQNLINPELIKLASSLLSTQHHNQEFLMQNHLISENNNSQLLSNRIPTSLTQPCQIQNPVQDFQVQNQLMQYGDVSQSQQDFCDWQQINGSRFSTLTEEYGKHYNYYGSDLSVEDPNPSVFSNISSSTPSSSPIPLNSNSTYINSSCTTAEDERESYCSKFEIPDHILNVNDFM</sequence>
<evidence type="ECO:0000259" key="7">
    <source>
        <dbReference type="PROSITE" id="PS51294"/>
    </source>
</evidence>
<dbReference type="InterPro" id="IPR015495">
    <property type="entry name" value="Myb_TF_plants"/>
</dbReference>
<evidence type="ECO:0000256" key="1">
    <source>
        <dbReference type="ARBA" id="ARBA00004123"/>
    </source>
</evidence>
<feature type="domain" description="HTH myb-type" evidence="7">
    <location>
        <begin position="9"/>
        <end position="61"/>
    </location>
</feature>
<accession>A0ABD3S8G3</accession>
<dbReference type="FunFam" id="1.10.10.60:FF:000349">
    <property type="entry name" value="Transcription factor MYB39"/>
    <property type="match status" value="1"/>
</dbReference>
<dbReference type="Pfam" id="PF00249">
    <property type="entry name" value="Myb_DNA-binding"/>
    <property type="match status" value="2"/>
</dbReference>
<keyword evidence="4" id="KW-0539">Nucleus</keyword>
<dbReference type="PANTHER" id="PTHR47994">
    <property type="entry name" value="F14D16.11-RELATED"/>
    <property type="match status" value="1"/>
</dbReference>
<dbReference type="PANTHER" id="PTHR47994:SF5">
    <property type="entry name" value="F14D16.11-RELATED"/>
    <property type="match status" value="1"/>
</dbReference>
<dbReference type="InterPro" id="IPR001005">
    <property type="entry name" value="SANT/Myb"/>
</dbReference>
<dbReference type="PROSITE" id="PS50090">
    <property type="entry name" value="MYB_LIKE"/>
    <property type="match status" value="2"/>
</dbReference>
<feature type="domain" description="Myb-like" evidence="6">
    <location>
        <begin position="62"/>
        <end position="112"/>
    </location>
</feature>
<proteinExistence type="predicted"/>
<evidence type="ECO:0000256" key="5">
    <source>
        <dbReference type="ARBA" id="ARBA00057804"/>
    </source>
</evidence>
<keyword evidence="9" id="KW-1185">Reference proteome</keyword>
<comment type="subcellular location">
    <subcellularLocation>
        <location evidence="1">Nucleus</location>
    </subcellularLocation>
</comment>
<dbReference type="SUPFAM" id="SSF46689">
    <property type="entry name" value="Homeodomain-like"/>
    <property type="match status" value="1"/>
</dbReference>
<reference evidence="8 9" key="1">
    <citation type="submission" date="2024-12" db="EMBL/GenBank/DDBJ databases">
        <title>The unique morphological basis and parallel evolutionary history of personate flowers in Penstemon.</title>
        <authorList>
            <person name="Depatie T.H."/>
            <person name="Wessinger C.A."/>
        </authorList>
    </citation>
    <scope>NUCLEOTIDE SEQUENCE [LARGE SCALE GENOMIC DNA]</scope>
    <source>
        <strain evidence="8">WTNN_2</strain>
        <tissue evidence="8">Leaf</tissue>
    </source>
</reference>
<feature type="domain" description="Myb-like" evidence="6">
    <location>
        <begin position="9"/>
        <end position="61"/>
    </location>
</feature>
<evidence type="ECO:0000256" key="4">
    <source>
        <dbReference type="ARBA" id="ARBA00023242"/>
    </source>
</evidence>
<dbReference type="InterPro" id="IPR017930">
    <property type="entry name" value="Myb_dom"/>
</dbReference>
<evidence type="ECO:0000259" key="6">
    <source>
        <dbReference type="PROSITE" id="PS50090"/>
    </source>
</evidence>
<keyword evidence="3" id="KW-0238">DNA-binding</keyword>
<evidence type="ECO:0000256" key="3">
    <source>
        <dbReference type="ARBA" id="ARBA00023125"/>
    </source>
</evidence>
<evidence type="ECO:0000256" key="2">
    <source>
        <dbReference type="ARBA" id="ARBA00022737"/>
    </source>
</evidence>
<dbReference type="Proteomes" id="UP001634393">
    <property type="component" value="Unassembled WGS sequence"/>
</dbReference>
<gene>
    <name evidence="8" type="ORF">ACJIZ3_006523</name>
</gene>
<dbReference type="GO" id="GO:0005634">
    <property type="term" value="C:nucleus"/>
    <property type="evidence" value="ECO:0007669"/>
    <property type="project" value="UniProtKB-SubCell"/>
</dbReference>
<dbReference type="PROSITE" id="PS51294">
    <property type="entry name" value="HTH_MYB"/>
    <property type="match status" value="2"/>
</dbReference>
<comment type="caution">
    <text evidence="8">The sequence shown here is derived from an EMBL/GenBank/DDBJ whole genome shotgun (WGS) entry which is preliminary data.</text>
</comment>
<keyword evidence="2" id="KW-0677">Repeat</keyword>
<comment type="function">
    <text evidence="5">Transcription factor.</text>
</comment>
<dbReference type="EMBL" id="JBJXBP010000007">
    <property type="protein sequence ID" value="KAL3820618.1"/>
    <property type="molecule type" value="Genomic_DNA"/>
</dbReference>
<feature type="domain" description="HTH myb-type" evidence="7">
    <location>
        <begin position="62"/>
        <end position="116"/>
    </location>
</feature>
<dbReference type="AlphaFoldDB" id="A0ABD3S8G3"/>
<dbReference type="CDD" id="cd00167">
    <property type="entry name" value="SANT"/>
    <property type="match status" value="2"/>
</dbReference>
<evidence type="ECO:0000313" key="8">
    <source>
        <dbReference type="EMBL" id="KAL3820618.1"/>
    </source>
</evidence>